<evidence type="ECO:0000256" key="3">
    <source>
        <dbReference type="ARBA" id="ARBA00023002"/>
    </source>
</evidence>
<sequence>MLLSNYFVTIINFFGLQSPLGPVPDDVSLPIEGHVKPHPQKFEPWVPPGALKDPGDPDSELIRCDYRAMVKDGYLPSRPQGNDGWIPHKDDPNLHFNISTDYDARTPVGVTREYHMTVNESHAQVWDGRQACWGDELRITVHNNLTEVKNGTAIHLHGFKLMNSNLVDGVPGMTQCPIAPGENYTYIFTAQQYGTSWYHSHYSLQYADGLLGPITIHGPTSAEYDEPLYPLILNDYNQRSSFLDYYIEQHGPPWPNQESILINDHGRCNEAVADTGKKYSVVLVNAATDTTFVFSIDGHNVTVIGTDLVAVEPFETNNVRLGNAREDVPEGSSFWIRTYPADGCNGFRPRAPDARQGILWYSSDKNSVPSVPETNPSNYTIMCGDMVHYKPVVPWTVPSIPQIGDGSVFDIIETTISVWPWNLTKDTKFATDAPNVWSWKFLKDHAWVDYKQPSVGHVDQLDPDAWDHSAVINSKQMKEDEDVWNYMLIVGGRAEKQIGGGLLAPAYHPIHIHGHDLVVLKNSSKPYEGYASLNELQLENPMRRDTVLLPNSGYLVVAWKSDNPGAWAMHCHIAWHASGGLALQIVEGRDKLKQQVNYQNTAGLSANEVFLARQYENTCATWSTWQDKRIEELNNEHSTERFRDDSGL</sequence>
<dbReference type="Gene3D" id="2.60.40.420">
    <property type="entry name" value="Cupredoxins - blue copper proteins"/>
    <property type="match status" value="3"/>
</dbReference>
<dbReference type="PROSITE" id="PS00080">
    <property type="entry name" value="MULTICOPPER_OXIDASE2"/>
    <property type="match status" value="1"/>
</dbReference>
<dbReference type="EMBL" id="KZ559594">
    <property type="protein sequence ID" value="PLN77501.1"/>
    <property type="molecule type" value="Genomic_DNA"/>
</dbReference>
<dbReference type="GO" id="GO:0016491">
    <property type="term" value="F:oxidoreductase activity"/>
    <property type="evidence" value="ECO:0007669"/>
    <property type="project" value="UniProtKB-KW"/>
</dbReference>
<dbReference type="Pfam" id="PF07732">
    <property type="entry name" value="Cu-oxidase_3"/>
    <property type="match status" value="1"/>
</dbReference>
<dbReference type="InterPro" id="IPR002355">
    <property type="entry name" value="Cu_oxidase_Cu_BS"/>
</dbReference>
<dbReference type="InterPro" id="IPR008972">
    <property type="entry name" value="Cupredoxin"/>
</dbReference>
<organism evidence="8 9">
    <name type="scientific">Aspergillus taichungensis</name>
    <dbReference type="NCBI Taxonomy" id="482145"/>
    <lineage>
        <taxon>Eukaryota</taxon>
        <taxon>Fungi</taxon>
        <taxon>Dikarya</taxon>
        <taxon>Ascomycota</taxon>
        <taxon>Pezizomycotina</taxon>
        <taxon>Eurotiomycetes</taxon>
        <taxon>Eurotiomycetidae</taxon>
        <taxon>Eurotiales</taxon>
        <taxon>Aspergillaceae</taxon>
        <taxon>Aspergillus</taxon>
        <taxon>Aspergillus subgen. Circumdati</taxon>
    </lineage>
</organism>
<evidence type="ECO:0000256" key="1">
    <source>
        <dbReference type="ARBA" id="ARBA00010609"/>
    </source>
</evidence>
<evidence type="ECO:0000256" key="4">
    <source>
        <dbReference type="ARBA" id="ARBA00023008"/>
    </source>
</evidence>
<reference evidence="9" key="1">
    <citation type="submission" date="2017-12" db="EMBL/GenBank/DDBJ databases">
        <authorList>
            <consortium name="DOE Joint Genome Institute"/>
            <person name="Mondo S.J."/>
            <person name="Kjaerbolling I."/>
            <person name="Vesth T.C."/>
            <person name="Frisvad J.C."/>
            <person name="Nybo J.L."/>
            <person name="Theobald S."/>
            <person name="Kuo A."/>
            <person name="Bowyer P."/>
            <person name="Matsuda Y."/>
            <person name="Lyhne E.K."/>
            <person name="Kogle M.E."/>
            <person name="Clum A."/>
            <person name="Lipzen A."/>
            <person name="Salamov A."/>
            <person name="Ngan C.Y."/>
            <person name="Daum C."/>
            <person name="Chiniquy J."/>
            <person name="Barry K."/>
            <person name="LaButti K."/>
            <person name="Haridas S."/>
            <person name="Simmons B.A."/>
            <person name="Magnuson J.K."/>
            <person name="Mortensen U.H."/>
            <person name="Larsen T.O."/>
            <person name="Grigoriev I.V."/>
            <person name="Baker S.E."/>
            <person name="Andersen M.R."/>
            <person name="Nordberg H.P."/>
            <person name="Cantor M.N."/>
            <person name="Hua S.X."/>
        </authorList>
    </citation>
    <scope>NUCLEOTIDE SEQUENCE [LARGE SCALE GENOMIC DNA]</scope>
    <source>
        <strain evidence="9">IBT 19404</strain>
    </source>
</reference>
<dbReference type="AlphaFoldDB" id="A0A2J5HK53"/>
<dbReference type="InterPro" id="IPR045087">
    <property type="entry name" value="Cu-oxidase_fam"/>
</dbReference>
<dbReference type="InterPro" id="IPR011706">
    <property type="entry name" value="Cu-oxidase_C"/>
</dbReference>
<keyword evidence="3" id="KW-0560">Oxidoreductase</keyword>
<dbReference type="GO" id="GO:0005507">
    <property type="term" value="F:copper ion binding"/>
    <property type="evidence" value="ECO:0007669"/>
    <property type="project" value="InterPro"/>
</dbReference>
<feature type="domain" description="Plastocyanin-like" evidence="6">
    <location>
        <begin position="452"/>
        <end position="589"/>
    </location>
</feature>
<accession>A0A2J5HK53</accession>
<dbReference type="PROSITE" id="PS00079">
    <property type="entry name" value="MULTICOPPER_OXIDASE1"/>
    <property type="match status" value="1"/>
</dbReference>
<dbReference type="PANTHER" id="PTHR11709">
    <property type="entry name" value="MULTI-COPPER OXIDASE"/>
    <property type="match status" value="1"/>
</dbReference>
<evidence type="ECO:0000313" key="8">
    <source>
        <dbReference type="EMBL" id="PLN77501.1"/>
    </source>
</evidence>
<dbReference type="OrthoDB" id="2121828at2759"/>
<dbReference type="InterPro" id="IPR033138">
    <property type="entry name" value="Cu_oxidase_CS"/>
</dbReference>
<dbReference type="Proteomes" id="UP000235023">
    <property type="component" value="Unassembled WGS sequence"/>
</dbReference>
<dbReference type="PANTHER" id="PTHR11709:SF71">
    <property type="entry name" value="OXIDOREDUCTASE TPCJ"/>
    <property type="match status" value="1"/>
</dbReference>
<name>A0A2J5HK53_9EURO</name>
<protein>
    <submittedName>
        <fullName evidence="8">Multicopper oxidase-domain-containing protein</fullName>
    </submittedName>
</protein>
<gene>
    <name evidence="8" type="ORF">BDW42DRAFT_202571</name>
</gene>
<evidence type="ECO:0000259" key="5">
    <source>
        <dbReference type="Pfam" id="PF00394"/>
    </source>
</evidence>
<dbReference type="SUPFAM" id="SSF49503">
    <property type="entry name" value="Cupredoxins"/>
    <property type="match status" value="2"/>
</dbReference>
<dbReference type="InterPro" id="IPR001117">
    <property type="entry name" value="Cu-oxidase_2nd"/>
</dbReference>
<dbReference type="Pfam" id="PF00394">
    <property type="entry name" value="Cu-oxidase"/>
    <property type="match status" value="1"/>
</dbReference>
<evidence type="ECO:0000313" key="9">
    <source>
        <dbReference type="Proteomes" id="UP000235023"/>
    </source>
</evidence>
<feature type="domain" description="Plastocyanin-like" evidence="5">
    <location>
        <begin position="230"/>
        <end position="322"/>
    </location>
</feature>
<comment type="similarity">
    <text evidence="1">Belongs to the multicopper oxidase family.</text>
</comment>
<feature type="domain" description="Plastocyanin-like" evidence="7">
    <location>
        <begin position="108"/>
        <end position="219"/>
    </location>
</feature>
<dbReference type="Pfam" id="PF07731">
    <property type="entry name" value="Cu-oxidase_2"/>
    <property type="match status" value="1"/>
</dbReference>
<keyword evidence="4" id="KW-0186">Copper</keyword>
<keyword evidence="2" id="KW-0479">Metal-binding</keyword>
<evidence type="ECO:0000259" key="7">
    <source>
        <dbReference type="Pfam" id="PF07732"/>
    </source>
</evidence>
<evidence type="ECO:0000259" key="6">
    <source>
        <dbReference type="Pfam" id="PF07731"/>
    </source>
</evidence>
<keyword evidence="9" id="KW-1185">Reference proteome</keyword>
<dbReference type="InterPro" id="IPR011707">
    <property type="entry name" value="Cu-oxidase-like_N"/>
</dbReference>
<evidence type="ECO:0000256" key="2">
    <source>
        <dbReference type="ARBA" id="ARBA00022723"/>
    </source>
</evidence>
<proteinExistence type="inferred from homology"/>